<dbReference type="Proteomes" id="UP000216074">
    <property type="component" value="Unassembled WGS sequence"/>
</dbReference>
<feature type="binding site" evidence="9">
    <location>
        <position position="202"/>
    </location>
    <ligand>
        <name>ATP</name>
        <dbReference type="ChEBI" id="CHEBI:30616"/>
    </ligand>
</feature>
<dbReference type="GO" id="GO:0004747">
    <property type="term" value="F:ribokinase activity"/>
    <property type="evidence" value="ECO:0007669"/>
    <property type="project" value="UniProtKB-UniRule"/>
</dbReference>
<evidence type="ECO:0000259" key="10">
    <source>
        <dbReference type="Pfam" id="PF00294"/>
    </source>
</evidence>
<evidence type="ECO:0000256" key="6">
    <source>
        <dbReference type="ARBA" id="ARBA00022842"/>
    </source>
</evidence>
<name>A0A261G4G5_9BIFI</name>
<sequence length="347" mass="36091">MRTDNRGLSDMFDLLGRMHGSVSVIGSMNADYTVTTERLPKPGETVNAGPLRILPGGKSGNQAAQAALLGAQVRMFGAVGSDANADFLLGELNKSGVDTTYVRHVPGASGTTVITVDACGENTIVYSPGSNAMVDIDYVNASHDILVSSSVLGLCLESPIETVTAAARMCHEAGVTVLLNDSPFVPELPAELIAATDILLVNEHEMAQLLRIDEPDDGNWSNFDWMIALERLHAFGCERAIVTLGGDGSVVLDTTANNAKHSLDADVVTVSASTNCVTRIAPVSVQAVDTTGCGDSFMGTVLAGLASGLELHEAAQLASVVAAYAATGHGAQASYGTPALICERFDR</sequence>
<dbReference type="SUPFAM" id="SSF53613">
    <property type="entry name" value="Ribokinase-like"/>
    <property type="match status" value="1"/>
</dbReference>
<feature type="binding site" evidence="9">
    <location>
        <position position="325"/>
    </location>
    <ligand>
        <name>K(+)</name>
        <dbReference type="ChEBI" id="CHEBI:29103"/>
    </ligand>
</feature>
<evidence type="ECO:0000256" key="7">
    <source>
        <dbReference type="ARBA" id="ARBA00022958"/>
    </source>
</evidence>
<feature type="binding site" evidence="9">
    <location>
        <begin position="294"/>
        <end position="295"/>
    </location>
    <ligand>
        <name>ATP</name>
        <dbReference type="ChEBI" id="CHEBI:30616"/>
    </ligand>
</feature>
<dbReference type="InterPro" id="IPR002139">
    <property type="entry name" value="Ribo/fructo_kinase"/>
</dbReference>
<comment type="subunit">
    <text evidence="9">Homodimer.</text>
</comment>
<comment type="activity regulation">
    <text evidence="9">Activated by a monovalent cation that binds near, but not in, the active site. The most likely occupant of the site in vivo is potassium. Ion binding induces a conformational change that may alter substrate affinity.</text>
</comment>
<dbReference type="PRINTS" id="PR00990">
    <property type="entry name" value="RIBOKINASE"/>
</dbReference>
<gene>
    <name evidence="9" type="primary">rbsK</name>
    <name evidence="11" type="ORF">BHAP_0162</name>
</gene>
<dbReference type="PANTHER" id="PTHR10584:SF166">
    <property type="entry name" value="RIBOKINASE"/>
    <property type="match status" value="1"/>
</dbReference>
<keyword evidence="4 9" id="KW-0418">Kinase</keyword>
<evidence type="ECO:0000256" key="5">
    <source>
        <dbReference type="ARBA" id="ARBA00022840"/>
    </source>
</evidence>
<dbReference type="GO" id="GO:0005829">
    <property type="term" value="C:cytosol"/>
    <property type="evidence" value="ECO:0007669"/>
    <property type="project" value="TreeGrafter"/>
</dbReference>
<keyword evidence="2 9" id="KW-0479">Metal-binding</keyword>
<dbReference type="InterPro" id="IPR029056">
    <property type="entry name" value="Ribokinase-like"/>
</dbReference>
<feature type="binding site" evidence="9">
    <location>
        <begin position="243"/>
        <end position="248"/>
    </location>
    <ligand>
        <name>ATP</name>
        <dbReference type="ChEBI" id="CHEBI:30616"/>
    </ligand>
</feature>
<keyword evidence="9" id="KW-0963">Cytoplasm</keyword>
<evidence type="ECO:0000256" key="2">
    <source>
        <dbReference type="ARBA" id="ARBA00022723"/>
    </source>
</evidence>
<dbReference type="InterPro" id="IPR011877">
    <property type="entry name" value="Ribokinase"/>
</dbReference>
<comment type="caution">
    <text evidence="11">The sequence shown here is derived from an EMBL/GenBank/DDBJ whole genome shotgun (WGS) entry which is preliminary data.</text>
</comment>
<organism evidence="11 12">
    <name type="scientific">Bifidobacterium hapali</name>
    <dbReference type="NCBI Taxonomy" id="1630172"/>
    <lineage>
        <taxon>Bacteria</taxon>
        <taxon>Bacillati</taxon>
        <taxon>Actinomycetota</taxon>
        <taxon>Actinomycetes</taxon>
        <taxon>Bifidobacteriales</taxon>
        <taxon>Bifidobacteriaceae</taxon>
        <taxon>Bifidobacterium</taxon>
    </lineage>
</organism>
<comment type="cofactor">
    <cofactor evidence="9">
        <name>Mg(2+)</name>
        <dbReference type="ChEBI" id="CHEBI:18420"/>
    </cofactor>
    <text evidence="9">Requires a divalent cation, most likely magnesium in vivo, as an electrophilic catalyst to aid phosphoryl group transfer. It is the chelate of the metal and the nucleotide that is the actual substrate.</text>
</comment>
<keyword evidence="3 9" id="KW-0547">Nucleotide-binding</keyword>
<evidence type="ECO:0000313" key="12">
    <source>
        <dbReference type="Proteomes" id="UP000216074"/>
    </source>
</evidence>
<keyword evidence="7 9" id="KW-0630">Potassium</keyword>
<evidence type="ECO:0000313" key="11">
    <source>
        <dbReference type="EMBL" id="OZG66300.1"/>
    </source>
</evidence>
<accession>A0A261G4G5</accession>
<keyword evidence="6 9" id="KW-0460">Magnesium</keyword>
<dbReference type="CDD" id="cd01174">
    <property type="entry name" value="ribokinase"/>
    <property type="match status" value="1"/>
</dbReference>
<comment type="similarity">
    <text evidence="9">Belongs to the carbohydrate kinase PfkB family. Ribokinase subfamily.</text>
</comment>
<comment type="caution">
    <text evidence="9">Lacks conserved residue(s) required for the propagation of feature annotation.</text>
</comment>
<protein>
    <recommendedName>
        <fullName evidence="9">Ribokinase</fullName>
        <shortName evidence="9">RK</shortName>
        <ecNumber evidence="9">2.7.1.15</ecNumber>
    </recommendedName>
</protein>
<dbReference type="PANTHER" id="PTHR10584">
    <property type="entry name" value="SUGAR KINASE"/>
    <property type="match status" value="1"/>
</dbReference>
<dbReference type="EC" id="2.7.1.15" evidence="9"/>
<dbReference type="GO" id="GO:0046872">
    <property type="term" value="F:metal ion binding"/>
    <property type="evidence" value="ECO:0007669"/>
    <property type="project" value="UniProtKB-KW"/>
</dbReference>
<feature type="domain" description="Carbohydrate kinase PfkB" evidence="10">
    <location>
        <begin position="21"/>
        <end position="334"/>
    </location>
</feature>
<evidence type="ECO:0000256" key="8">
    <source>
        <dbReference type="ARBA" id="ARBA00023277"/>
    </source>
</evidence>
<dbReference type="Gene3D" id="3.40.1190.20">
    <property type="match status" value="1"/>
</dbReference>
<feature type="binding site" evidence="9">
    <location>
        <position position="330"/>
    </location>
    <ligand>
        <name>K(+)</name>
        <dbReference type="ChEBI" id="CHEBI:29103"/>
    </ligand>
</feature>
<feature type="binding site" evidence="9">
    <location>
        <position position="289"/>
    </location>
    <ligand>
        <name>K(+)</name>
        <dbReference type="ChEBI" id="CHEBI:29103"/>
    </ligand>
</feature>
<dbReference type="GO" id="GO:0005524">
    <property type="term" value="F:ATP binding"/>
    <property type="evidence" value="ECO:0007669"/>
    <property type="project" value="UniProtKB-UniRule"/>
</dbReference>
<dbReference type="UniPathway" id="UPA00916">
    <property type="reaction ID" value="UER00889"/>
</dbReference>
<feature type="binding site" evidence="9">
    <location>
        <position position="157"/>
    </location>
    <ligand>
        <name>substrate</name>
    </ligand>
</feature>
<dbReference type="GO" id="GO:0019303">
    <property type="term" value="P:D-ribose catabolic process"/>
    <property type="evidence" value="ECO:0007669"/>
    <property type="project" value="UniProtKB-UniRule"/>
</dbReference>
<feature type="active site" description="Proton acceptor" evidence="9">
    <location>
        <position position="295"/>
    </location>
</feature>
<keyword evidence="5 9" id="KW-0067">ATP-binding</keyword>
<feature type="binding site" evidence="9">
    <location>
        <position position="328"/>
    </location>
    <ligand>
        <name>K(+)</name>
        <dbReference type="ChEBI" id="CHEBI:29103"/>
    </ligand>
</feature>
<keyword evidence="12" id="KW-1185">Reference proteome</keyword>
<feature type="binding site" evidence="9">
    <location>
        <position position="291"/>
    </location>
    <ligand>
        <name>K(+)</name>
        <dbReference type="ChEBI" id="CHEBI:29103"/>
    </ligand>
</feature>
<evidence type="ECO:0000256" key="9">
    <source>
        <dbReference type="HAMAP-Rule" id="MF_01987"/>
    </source>
</evidence>
<dbReference type="AlphaFoldDB" id="A0A261G4G5"/>
<evidence type="ECO:0000256" key="1">
    <source>
        <dbReference type="ARBA" id="ARBA00022679"/>
    </source>
</evidence>
<evidence type="ECO:0000256" key="3">
    <source>
        <dbReference type="ARBA" id="ARBA00022741"/>
    </source>
</evidence>
<comment type="subcellular location">
    <subcellularLocation>
        <location evidence="9">Cytoplasm</location>
    </subcellularLocation>
</comment>
<feature type="binding site" evidence="9">
    <location>
        <begin position="29"/>
        <end position="31"/>
    </location>
    <ligand>
        <name>substrate</name>
    </ligand>
</feature>
<feature type="binding site" evidence="9">
    <location>
        <position position="334"/>
    </location>
    <ligand>
        <name>K(+)</name>
        <dbReference type="ChEBI" id="CHEBI:29103"/>
    </ligand>
</feature>
<dbReference type="RefSeq" id="WP_169713133.1">
    <property type="nucleotide sequence ID" value="NZ_MWWY01000005.1"/>
</dbReference>
<keyword evidence="8 9" id="KW-0119">Carbohydrate metabolism</keyword>
<dbReference type="EMBL" id="MWWY01000005">
    <property type="protein sequence ID" value="OZG66300.1"/>
    <property type="molecule type" value="Genomic_DNA"/>
</dbReference>
<reference evidence="11 12" key="1">
    <citation type="journal article" date="2017" name="BMC Genomics">
        <title>Comparative genomic and phylogenomic analyses of the Bifidobacteriaceae family.</title>
        <authorList>
            <person name="Lugli G.A."/>
            <person name="Milani C."/>
            <person name="Turroni F."/>
            <person name="Duranti S."/>
            <person name="Mancabelli L."/>
            <person name="Mangifesta M."/>
            <person name="Ferrario C."/>
            <person name="Modesto M."/>
            <person name="Mattarelli P."/>
            <person name="Jiri K."/>
            <person name="van Sinderen D."/>
            <person name="Ventura M."/>
        </authorList>
    </citation>
    <scope>NUCLEOTIDE SEQUENCE [LARGE SCALE GENOMIC DNA]</scope>
    <source>
        <strain evidence="11 12">DSM 100202</strain>
    </source>
</reference>
<feature type="binding site" evidence="9">
    <location>
        <position position="295"/>
    </location>
    <ligand>
        <name>substrate</name>
    </ligand>
</feature>
<dbReference type="InterPro" id="IPR011611">
    <property type="entry name" value="PfkB_dom"/>
</dbReference>
<comment type="function">
    <text evidence="9">Catalyzes the phosphorylation of ribose at O-5 in a reaction requiring ATP and magnesium. The resulting D-ribose-5-phosphate can then be used either for sythesis of nucleotides, histidine, and tryptophan, or as a component of the pentose phosphate pathway.</text>
</comment>
<feature type="binding site" evidence="9">
    <location>
        <begin position="57"/>
        <end position="61"/>
    </location>
    <ligand>
        <name>substrate</name>
    </ligand>
</feature>
<evidence type="ECO:0000256" key="4">
    <source>
        <dbReference type="ARBA" id="ARBA00022777"/>
    </source>
</evidence>
<keyword evidence="1 9" id="KW-0808">Transferase</keyword>
<comment type="catalytic activity">
    <reaction evidence="9">
        <text>D-ribose + ATP = D-ribose 5-phosphate + ADP + H(+)</text>
        <dbReference type="Rhea" id="RHEA:13697"/>
        <dbReference type="ChEBI" id="CHEBI:15378"/>
        <dbReference type="ChEBI" id="CHEBI:30616"/>
        <dbReference type="ChEBI" id="CHEBI:47013"/>
        <dbReference type="ChEBI" id="CHEBI:78346"/>
        <dbReference type="ChEBI" id="CHEBI:456216"/>
        <dbReference type="EC" id="2.7.1.15"/>
    </reaction>
</comment>
<proteinExistence type="inferred from homology"/>
<dbReference type="Pfam" id="PF00294">
    <property type="entry name" value="PfkB"/>
    <property type="match status" value="1"/>
</dbReference>
<dbReference type="HAMAP" id="MF_01987">
    <property type="entry name" value="Ribokinase"/>
    <property type="match status" value="1"/>
</dbReference>
<comment type="pathway">
    <text evidence="9">Carbohydrate metabolism; D-ribose degradation; D-ribose 5-phosphate from beta-D-ribopyranose: step 2/2.</text>
</comment>